<protein>
    <submittedName>
        <fullName evidence="2">Uncharacterized protein</fullName>
    </submittedName>
</protein>
<comment type="caution">
    <text evidence="2">The sequence shown here is derived from an EMBL/GenBank/DDBJ whole genome shotgun (WGS) entry which is preliminary data.</text>
</comment>
<feature type="transmembrane region" description="Helical" evidence="1">
    <location>
        <begin position="6"/>
        <end position="26"/>
    </location>
</feature>
<accession>A0ABW7TF72</accession>
<proteinExistence type="predicted"/>
<dbReference type="RefSeq" id="WP_255218538.1">
    <property type="nucleotide sequence ID" value="NZ_JBIRUQ010000001.1"/>
</dbReference>
<dbReference type="EMBL" id="JBIRUQ010000001">
    <property type="protein sequence ID" value="MFI1459505.1"/>
    <property type="molecule type" value="Genomic_DNA"/>
</dbReference>
<name>A0ABW7TF72_9NOCA</name>
<dbReference type="GeneID" id="93509744"/>
<organism evidence="2 3">
    <name type="scientific">Nocardia carnea</name>
    <dbReference type="NCBI Taxonomy" id="37328"/>
    <lineage>
        <taxon>Bacteria</taxon>
        <taxon>Bacillati</taxon>
        <taxon>Actinomycetota</taxon>
        <taxon>Actinomycetes</taxon>
        <taxon>Mycobacteriales</taxon>
        <taxon>Nocardiaceae</taxon>
        <taxon>Nocardia</taxon>
    </lineage>
</organism>
<evidence type="ECO:0000256" key="1">
    <source>
        <dbReference type="SAM" id="Phobius"/>
    </source>
</evidence>
<dbReference type="Proteomes" id="UP001611263">
    <property type="component" value="Unassembled WGS sequence"/>
</dbReference>
<keyword evidence="1" id="KW-1133">Transmembrane helix</keyword>
<evidence type="ECO:0000313" key="2">
    <source>
        <dbReference type="EMBL" id="MFI1459505.1"/>
    </source>
</evidence>
<gene>
    <name evidence="2" type="ORF">ACH4WX_02155</name>
</gene>
<reference evidence="2 3" key="1">
    <citation type="submission" date="2024-10" db="EMBL/GenBank/DDBJ databases">
        <title>The Natural Products Discovery Center: Release of the First 8490 Sequenced Strains for Exploring Actinobacteria Biosynthetic Diversity.</title>
        <authorList>
            <person name="Kalkreuter E."/>
            <person name="Kautsar S.A."/>
            <person name="Yang D."/>
            <person name="Bader C.D."/>
            <person name="Teijaro C.N."/>
            <person name="Fluegel L."/>
            <person name="Davis C.M."/>
            <person name="Simpson J.R."/>
            <person name="Lauterbach L."/>
            <person name="Steele A.D."/>
            <person name="Gui C."/>
            <person name="Meng S."/>
            <person name="Li G."/>
            <person name="Viehrig K."/>
            <person name="Ye F."/>
            <person name="Su P."/>
            <person name="Kiefer A.F."/>
            <person name="Nichols A."/>
            <person name="Cepeda A.J."/>
            <person name="Yan W."/>
            <person name="Fan B."/>
            <person name="Jiang Y."/>
            <person name="Adhikari A."/>
            <person name="Zheng C.-J."/>
            <person name="Schuster L."/>
            <person name="Cowan T.M."/>
            <person name="Smanski M.J."/>
            <person name="Chevrette M.G."/>
            <person name="De Carvalho L.P.S."/>
            <person name="Shen B."/>
        </authorList>
    </citation>
    <scope>NUCLEOTIDE SEQUENCE [LARGE SCALE GENOMIC DNA]</scope>
    <source>
        <strain evidence="2 3">NPDC020568</strain>
    </source>
</reference>
<keyword evidence="3" id="KW-1185">Reference proteome</keyword>
<sequence length="44" mass="4941">MSLLTPTLIAGFIVGPLLLRLLAVMLEDRPKRPVRVTARRSRRG</sequence>
<keyword evidence="1" id="KW-0472">Membrane</keyword>
<evidence type="ECO:0000313" key="3">
    <source>
        <dbReference type="Proteomes" id="UP001611263"/>
    </source>
</evidence>
<keyword evidence="1" id="KW-0812">Transmembrane</keyword>